<name>A0A8T1UG37_9STRA</name>
<accession>A0A8T1UG37</accession>
<dbReference type="AlphaFoldDB" id="A0A8T1UG37"/>
<protein>
    <submittedName>
        <fullName evidence="1">Uncharacterized protein</fullName>
    </submittedName>
</protein>
<comment type="caution">
    <text evidence="1">The sequence shown here is derived from an EMBL/GenBank/DDBJ whole genome shotgun (WGS) entry which is preliminary data.</text>
</comment>
<dbReference type="Proteomes" id="UP000688947">
    <property type="component" value="Unassembled WGS sequence"/>
</dbReference>
<proteinExistence type="predicted"/>
<gene>
    <name evidence="1" type="ORF">JG687_00007109</name>
</gene>
<dbReference type="EMBL" id="JAENGZ010000305">
    <property type="protein sequence ID" value="KAG6962505.1"/>
    <property type="molecule type" value="Genomic_DNA"/>
</dbReference>
<organism evidence="1 2">
    <name type="scientific">Phytophthora cactorum</name>
    <dbReference type="NCBI Taxonomy" id="29920"/>
    <lineage>
        <taxon>Eukaryota</taxon>
        <taxon>Sar</taxon>
        <taxon>Stramenopiles</taxon>
        <taxon>Oomycota</taxon>
        <taxon>Peronosporomycetes</taxon>
        <taxon>Peronosporales</taxon>
        <taxon>Peronosporaceae</taxon>
        <taxon>Phytophthora</taxon>
    </lineage>
</organism>
<sequence>MMIYSREVIGLRFMQPKFRDELGRKQGRKQQKSMLDFIGCPLQTVHFHSYTHLLSINPDFHIPYHSDLLHLSSFAGFVNITH</sequence>
<evidence type="ECO:0000313" key="1">
    <source>
        <dbReference type="EMBL" id="KAG6962505.1"/>
    </source>
</evidence>
<evidence type="ECO:0000313" key="2">
    <source>
        <dbReference type="Proteomes" id="UP000688947"/>
    </source>
</evidence>
<reference evidence="1" key="1">
    <citation type="submission" date="2021-01" db="EMBL/GenBank/DDBJ databases">
        <title>Phytophthora aleatoria, a newly-described species from Pinus radiata is distinct from Phytophthora cactorum isolates based on comparative genomics.</title>
        <authorList>
            <person name="Mcdougal R."/>
            <person name="Panda P."/>
            <person name="Williams N."/>
            <person name="Studholme D.J."/>
        </authorList>
    </citation>
    <scope>NUCLEOTIDE SEQUENCE</scope>
    <source>
        <strain evidence="1">NZFS 3830</strain>
    </source>
</reference>